<dbReference type="SUPFAM" id="SSF52343">
    <property type="entry name" value="Ferredoxin reductase-like, C-terminal NADP-linked domain"/>
    <property type="match status" value="1"/>
</dbReference>
<dbReference type="PANTHER" id="PTHR42815">
    <property type="entry name" value="FAD-BINDING, PUTATIVE (AFU_ORTHOLOGUE AFUA_6G07600)-RELATED"/>
    <property type="match status" value="1"/>
</dbReference>
<name>A0AAW1PYI2_9CHLO</name>
<dbReference type="Gene3D" id="2.30.110.10">
    <property type="entry name" value="Electron Transport, Fmn-binding Protein, Chain A"/>
    <property type="match status" value="1"/>
</dbReference>
<dbReference type="Gene3D" id="3.40.50.80">
    <property type="entry name" value="Nucleotide-binding domain of ferredoxin-NADP reductase (FNR) module"/>
    <property type="match status" value="1"/>
</dbReference>
<dbReference type="AlphaFoldDB" id="A0AAW1PYI2"/>
<dbReference type="SUPFAM" id="SSF50475">
    <property type="entry name" value="FMN-binding split barrel"/>
    <property type="match status" value="1"/>
</dbReference>
<dbReference type="InterPro" id="IPR017927">
    <property type="entry name" value="FAD-bd_FR_type"/>
</dbReference>
<dbReference type="InterPro" id="IPR039261">
    <property type="entry name" value="FNR_nucleotide-bd"/>
</dbReference>
<reference evidence="2 3" key="1">
    <citation type="journal article" date="2024" name="Nat. Commun.">
        <title>Phylogenomics reveals the evolutionary origins of lichenization in chlorophyte algae.</title>
        <authorList>
            <person name="Puginier C."/>
            <person name="Libourel C."/>
            <person name="Otte J."/>
            <person name="Skaloud P."/>
            <person name="Haon M."/>
            <person name="Grisel S."/>
            <person name="Petersen M."/>
            <person name="Berrin J.G."/>
            <person name="Delaux P.M."/>
            <person name="Dal Grande F."/>
            <person name="Keller J."/>
        </authorList>
    </citation>
    <scope>NUCLEOTIDE SEQUENCE [LARGE SCALE GENOMIC DNA]</scope>
    <source>
        <strain evidence="2 3">SAG 2036</strain>
    </source>
</reference>
<comment type="caution">
    <text evidence="2">The sequence shown here is derived from an EMBL/GenBank/DDBJ whole genome shotgun (WGS) entry which is preliminary data.</text>
</comment>
<dbReference type="InterPro" id="IPR017938">
    <property type="entry name" value="Riboflavin_synthase-like_b-brl"/>
</dbReference>
<gene>
    <name evidence="2" type="ORF">WJX73_003605</name>
</gene>
<dbReference type="SUPFAM" id="SSF63380">
    <property type="entry name" value="Riboflavin synthase domain-like"/>
    <property type="match status" value="1"/>
</dbReference>
<dbReference type="EMBL" id="JALJOQ010000001">
    <property type="protein sequence ID" value="KAK9814968.1"/>
    <property type="molecule type" value="Genomic_DNA"/>
</dbReference>
<evidence type="ECO:0000313" key="2">
    <source>
        <dbReference type="EMBL" id="KAK9814968.1"/>
    </source>
</evidence>
<keyword evidence="3" id="KW-1185">Reference proteome</keyword>
<sequence>MGVDVKHNTASPFHAGEQEVQRLAGSREVSEKMGRAVHSTVISPTAAAFLKEQCLIYLSTLDEDNNLWASCFYGVPGFLDGDDESRLVIKPIHRLEADPSALQPGSLLGTYVIELSTRKRFRTNGTIRSFDGETLVLDVCIAFPSCPKFIQARKVIVSEQDLEHRISSGAESIHRGGRSLGPEEKALISRSDTCHLASCYEGPETDGGSAGCDISHRGGPPGFVHIEGDDTLYWADFIGNFTFTTLGNIHVDPRAGLLFLDYDTGDTLQLTGTCEIKWEEHALPGAERTLYFKVHEWVRVEGNVPVHVEGGVGMSPYNPAPEDAYHPGIADDRIDQIRDRFGGEPQVPGRMMLRCLSKVKENHDTITYTLERAGTSLGPPPPVLRAGQYATVDLKGAGADGKVLTRTWTISCPPAHTKEHNTISLTIKNIGLASGWLADNMVVGRTFTVRGIEGTFTPQDTLPGGKPPAAGVVLLAGGIGITPLRSMLPEFVESGVPVTLIYSVKTLADAVFLNEFAEASQQAKKLDVHLLITNDQEHQQNNAPEGVHVHTGRVSSEILEQVVPSLQERAAYLCGPSSMMSAVEQMLASLKFPMTNLHQESFFF</sequence>
<protein>
    <recommendedName>
        <fullName evidence="1">FAD-binding FR-type domain-containing protein</fullName>
    </recommendedName>
</protein>
<dbReference type="InterPro" id="IPR012349">
    <property type="entry name" value="Split_barrel_FMN-bd"/>
</dbReference>
<dbReference type="GO" id="GO:0016491">
    <property type="term" value="F:oxidoreductase activity"/>
    <property type="evidence" value="ECO:0007669"/>
    <property type="project" value="InterPro"/>
</dbReference>
<proteinExistence type="predicted"/>
<evidence type="ECO:0000259" key="1">
    <source>
        <dbReference type="PROSITE" id="PS51384"/>
    </source>
</evidence>
<feature type="domain" description="FAD-binding FR-type" evidence="1">
    <location>
        <begin position="348"/>
        <end position="459"/>
    </location>
</feature>
<dbReference type="PROSITE" id="PS51384">
    <property type="entry name" value="FAD_FR"/>
    <property type="match status" value="1"/>
</dbReference>
<dbReference type="PANTHER" id="PTHR42815:SF2">
    <property type="entry name" value="FAD-BINDING, PUTATIVE (AFU_ORTHOLOGUE AFUA_6G07600)-RELATED"/>
    <property type="match status" value="1"/>
</dbReference>
<evidence type="ECO:0000313" key="3">
    <source>
        <dbReference type="Proteomes" id="UP001465755"/>
    </source>
</evidence>
<accession>A0AAW1PYI2</accession>
<organism evidence="2 3">
    <name type="scientific">Symbiochloris irregularis</name>
    <dbReference type="NCBI Taxonomy" id="706552"/>
    <lineage>
        <taxon>Eukaryota</taxon>
        <taxon>Viridiplantae</taxon>
        <taxon>Chlorophyta</taxon>
        <taxon>core chlorophytes</taxon>
        <taxon>Trebouxiophyceae</taxon>
        <taxon>Trebouxiales</taxon>
        <taxon>Trebouxiaceae</taxon>
        <taxon>Symbiochloris</taxon>
    </lineage>
</organism>
<dbReference type="Proteomes" id="UP001465755">
    <property type="component" value="Unassembled WGS sequence"/>
</dbReference>
<dbReference type="Gene3D" id="2.40.30.10">
    <property type="entry name" value="Translation factors"/>
    <property type="match status" value="1"/>
</dbReference>
<dbReference type="InterPro" id="IPR001433">
    <property type="entry name" value="OxRdtase_FAD/NAD-bd"/>
</dbReference>
<dbReference type="Pfam" id="PF00175">
    <property type="entry name" value="NAD_binding_1"/>
    <property type="match status" value="1"/>
</dbReference>